<protein>
    <submittedName>
        <fullName evidence="1">Uncharacterized protein</fullName>
    </submittedName>
</protein>
<dbReference type="AlphaFoldDB" id="A0A4Y7SQI2"/>
<evidence type="ECO:0000313" key="2">
    <source>
        <dbReference type="Proteomes" id="UP000298030"/>
    </source>
</evidence>
<dbReference type="Proteomes" id="UP000298030">
    <property type="component" value="Unassembled WGS sequence"/>
</dbReference>
<gene>
    <name evidence="1" type="ORF">FA13DRAFT_1391514</name>
</gene>
<dbReference type="EMBL" id="QPFP01000070">
    <property type="protein sequence ID" value="TEB24116.1"/>
    <property type="molecule type" value="Genomic_DNA"/>
</dbReference>
<proteinExistence type="predicted"/>
<organism evidence="1 2">
    <name type="scientific">Coprinellus micaceus</name>
    <name type="common">Glistening ink-cap mushroom</name>
    <name type="synonym">Coprinus micaceus</name>
    <dbReference type="NCBI Taxonomy" id="71717"/>
    <lineage>
        <taxon>Eukaryota</taxon>
        <taxon>Fungi</taxon>
        <taxon>Dikarya</taxon>
        <taxon>Basidiomycota</taxon>
        <taxon>Agaricomycotina</taxon>
        <taxon>Agaricomycetes</taxon>
        <taxon>Agaricomycetidae</taxon>
        <taxon>Agaricales</taxon>
        <taxon>Agaricineae</taxon>
        <taxon>Psathyrellaceae</taxon>
        <taxon>Coprinellus</taxon>
    </lineage>
</organism>
<reference evidence="1 2" key="1">
    <citation type="journal article" date="2019" name="Nat. Ecol. Evol.">
        <title>Megaphylogeny resolves global patterns of mushroom evolution.</title>
        <authorList>
            <person name="Varga T."/>
            <person name="Krizsan K."/>
            <person name="Foldi C."/>
            <person name="Dima B."/>
            <person name="Sanchez-Garcia M."/>
            <person name="Sanchez-Ramirez S."/>
            <person name="Szollosi G.J."/>
            <person name="Szarkandi J.G."/>
            <person name="Papp V."/>
            <person name="Albert L."/>
            <person name="Andreopoulos W."/>
            <person name="Angelini C."/>
            <person name="Antonin V."/>
            <person name="Barry K.W."/>
            <person name="Bougher N.L."/>
            <person name="Buchanan P."/>
            <person name="Buyck B."/>
            <person name="Bense V."/>
            <person name="Catcheside P."/>
            <person name="Chovatia M."/>
            <person name="Cooper J."/>
            <person name="Damon W."/>
            <person name="Desjardin D."/>
            <person name="Finy P."/>
            <person name="Geml J."/>
            <person name="Haridas S."/>
            <person name="Hughes K."/>
            <person name="Justo A."/>
            <person name="Karasinski D."/>
            <person name="Kautmanova I."/>
            <person name="Kiss B."/>
            <person name="Kocsube S."/>
            <person name="Kotiranta H."/>
            <person name="LaButti K.M."/>
            <person name="Lechner B.E."/>
            <person name="Liimatainen K."/>
            <person name="Lipzen A."/>
            <person name="Lukacs Z."/>
            <person name="Mihaltcheva S."/>
            <person name="Morgado L.N."/>
            <person name="Niskanen T."/>
            <person name="Noordeloos M.E."/>
            <person name="Ohm R.A."/>
            <person name="Ortiz-Santana B."/>
            <person name="Ovrebo C."/>
            <person name="Racz N."/>
            <person name="Riley R."/>
            <person name="Savchenko A."/>
            <person name="Shiryaev A."/>
            <person name="Soop K."/>
            <person name="Spirin V."/>
            <person name="Szebenyi C."/>
            <person name="Tomsovsky M."/>
            <person name="Tulloss R.E."/>
            <person name="Uehling J."/>
            <person name="Grigoriev I.V."/>
            <person name="Vagvolgyi C."/>
            <person name="Papp T."/>
            <person name="Martin F.M."/>
            <person name="Miettinen O."/>
            <person name="Hibbett D.S."/>
            <person name="Nagy L.G."/>
        </authorList>
    </citation>
    <scope>NUCLEOTIDE SEQUENCE [LARGE SCALE GENOMIC DNA]</scope>
    <source>
        <strain evidence="1 2">FP101781</strain>
    </source>
</reference>
<keyword evidence="2" id="KW-1185">Reference proteome</keyword>
<sequence length="351" mass="41201">MPGATWSGGNDEIRRLHGPHGRLLSSPFSRGSIWTMSRTEGLRVYPQGLLALCYPFLFHSIHPFIFDSLVFQLTMPVTPYLSHNTWAEAGYTIPNPSVLQSLSYEELYSEYFKRRLPDDAYDARSREYRHKFNKAWDAFMRWLYDQNPGAVESFLYPRGARRPSTRGQKEVLQRVYDNLYLAYHELPTVEHQVWIEEQRRRGHHVSVPPQPNAEDLRSNAQRILKVLEEEVIIKPTAKEAIYEHIAQGELETHYQRFDSDSQSYIRGKLSKLLEGLEKTLPREYAVRVWHSSTTRSSTPYPGTQPFYPNREVLVAEVRMRVEAEVNEIIEKAVRRSERQKERREDKGYPMR</sequence>
<comment type="caution">
    <text evidence="1">The sequence shown here is derived from an EMBL/GenBank/DDBJ whole genome shotgun (WGS) entry which is preliminary data.</text>
</comment>
<accession>A0A4Y7SQI2</accession>
<name>A0A4Y7SQI2_COPMI</name>
<evidence type="ECO:0000313" key="1">
    <source>
        <dbReference type="EMBL" id="TEB24116.1"/>
    </source>
</evidence>